<dbReference type="PANTHER" id="PTHR32125:SF4">
    <property type="entry name" value="2-C-METHYL-D-ERYTHRITOL 4-PHOSPHATE CYTIDYLYLTRANSFERASE, CHLOROPLASTIC"/>
    <property type="match status" value="1"/>
</dbReference>
<dbReference type="KEGG" id="nef:GP480_00670"/>
<dbReference type="PANTHER" id="PTHR32125">
    <property type="entry name" value="2-C-METHYL-D-ERYTHRITOL 4-PHOSPHATE CYTIDYLYLTRANSFERASE, CHLOROPLASTIC"/>
    <property type="match status" value="1"/>
</dbReference>
<dbReference type="InterPro" id="IPR050088">
    <property type="entry name" value="IspD/TarI_cytidylyltransf_bact"/>
</dbReference>
<feature type="site" description="Positions MEP for the nucleophilic attack" evidence="3">
    <location>
        <position position="156"/>
    </location>
</feature>
<dbReference type="Proteomes" id="UP000464912">
    <property type="component" value="Chromosome"/>
</dbReference>
<feature type="site" description="Transition state stabilizer" evidence="3">
    <location>
        <position position="24"/>
    </location>
</feature>
<dbReference type="NCBIfam" id="TIGR00453">
    <property type="entry name" value="ispD"/>
    <property type="match status" value="1"/>
</dbReference>
<dbReference type="GO" id="GO:0019288">
    <property type="term" value="P:isopentenyl diphosphate biosynthetic process, methylerythritol 4-phosphate pathway"/>
    <property type="evidence" value="ECO:0007669"/>
    <property type="project" value="UniProtKB-UniRule"/>
</dbReference>
<sequence length="232" mass="25320">MGKIAGLVVAGGGGSRIIGSVLPKQYLEIHGKAILQYAVEALFAHPKIECVHLVVNSKYEVHYLPILRNLSGYVVSLSEAGDTRTDSVFSGLKALECLNPSYVLIQDAARPFTTPKVIDAVIKTLLQGCKGVVPVVPVQDTIIKKESKGMITDVNRDELSVVQTPQGFDFCEIFAAYKAHFIRPSKKYTDDGSLARAHGIEVKCIPGDSSNLKITHPFDLKFADFLLARDHQ</sequence>
<organism evidence="4 5">
    <name type="scientific">Neorickettsia findlayensis</name>
    <dbReference type="NCBI Taxonomy" id="2686014"/>
    <lineage>
        <taxon>Bacteria</taxon>
        <taxon>Pseudomonadati</taxon>
        <taxon>Pseudomonadota</taxon>
        <taxon>Alphaproteobacteria</taxon>
        <taxon>Rickettsiales</taxon>
        <taxon>Anaplasmataceae</taxon>
        <taxon>Neorickettsia</taxon>
    </lineage>
</organism>
<keyword evidence="2 3" id="KW-0548">Nucleotidyltransferase</keyword>
<gene>
    <name evidence="3 4" type="primary">ispD</name>
    <name evidence="4" type="ORF">GP480_00670</name>
</gene>
<reference evidence="4 5" key="1">
    <citation type="journal article" date="2020" name="MBio">
        <title>Erratum for Teymournejad et al., 'Isolation and Molecular Analysis of a Novel Neorickettsia Species That Causes Potomac Horse Fever'.</title>
        <authorList>
            <person name="Teymournejad O."/>
            <person name="Lin M."/>
            <person name="Bekebrede H."/>
            <person name="Kamr A."/>
            <person name="Toribio R.E."/>
            <person name="Arroyo L.G."/>
            <person name="Baird J.D."/>
            <person name="Rikihisa Y."/>
        </authorList>
    </citation>
    <scope>NUCLEOTIDE SEQUENCE [LARGE SCALE GENOMIC DNA]</scope>
    <source>
        <strain evidence="4 5">Fin17</strain>
    </source>
</reference>
<dbReference type="CDD" id="cd02516">
    <property type="entry name" value="CDP-ME_synthetase"/>
    <property type="match status" value="1"/>
</dbReference>
<comment type="pathway">
    <text evidence="3">Isoprenoid biosynthesis; isopentenyl diphosphate biosynthesis via DXP pathway; isopentenyl diphosphate from 1-deoxy-D-xylulose 5-phosphate: step 2/6.</text>
</comment>
<dbReference type="Gene3D" id="3.90.550.10">
    <property type="entry name" value="Spore Coat Polysaccharide Biosynthesis Protein SpsA, Chain A"/>
    <property type="match status" value="1"/>
</dbReference>
<dbReference type="HAMAP" id="MF_00108">
    <property type="entry name" value="IspD"/>
    <property type="match status" value="1"/>
</dbReference>
<dbReference type="Pfam" id="PF01128">
    <property type="entry name" value="IspD"/>
    <property type="match status" value="1"/>
</dbReference>
<feature type="site" description="Transition state stabilizer" evidence="3">
    <location>
        <position position="16"/>
    </location>
</feature>
<evidence type="ECO:0000313" key="4">
    <source>
        <dbReference type="EMBL" id="QHD64978.1"/>
    </source>
</evidence>
<evidence type="ECO:0000256" key="3">
    <source>
        <dbReference type="HAMAP-Rule" id="MF_00108"/>
    </source>
</evidence>
<keyword evidence="1 3" id="KW-0808">Transferase</keyword>
<evidence type="ECO:0000256" key="2">
    <source>
        <dbReference type="ARBA" id="ARBA00022695"/>
    </source>
</evidence>
<evidence type="ECO:0000256" key="1">
    <source>
        <dbReference type="ARBA" id="ARBA00022679"/>
    </source>
</evidence>
<evidence type="ECO:0000313" key="5">
    <source>
        <dbReference type="Proteomes" id="UP000464912"/>
    </source>
</evidence>
<comment type="function">
    <text evidence="3">Catalyzes the formation of 4-diphosphocytidyl-2-C-methyl-D-erythritol from CTP and 2-C-methyl-D-erythritol 4-phosphate (MEP).</text>
</comment>
<keyword evidence="5" id="KW-1185">Reference proteome</keyword>
<dbReference type="AlphaFoldDB" id="A0A6P1G9K2"/>
<dbReference type="EC" id="2.7.7.60" evidence="3"/>
<accession>A0A6P1G9K2</accession>
<dbReference type="InterPro" id="IPR001228">
    <property type="entry name" value="IspD"/>
</dbReference>
<reference evidence="4 5" key="2">
    <citation type="journal article" date="2020" name="MBio">
        <title>Isolation and Molecular Analysis of a Novel Neorickettsia Species That Causes Potomac Horse Fever.</title>
        <authorList>
            <person name="Teymournejad O."/>
            <person name="Lin M."/>
            <person name="Bekebrede H."/>
            <person name="Kamr A."/>
            <person name="Toribio R.E."/>
            <person name="Arroyo L.G."/>
            <person name="Baird J.D."/>
            <person name="Rikihisa Y."/>
        </authorList>
    </citation>
    <scope>NUCLEOTIDE SEQUENCE [LARGE SCALE GENOMIC DNA]</scope>
    <source>
        <strain evidence="4 5">Fin17</strain>
    </source>
</reference>
<dbReference type="SUPFAM" id="SSF53448">
    <property type="entry name" value="Nucleotide-diphospho-sugar transferases"/>
    <property type="match status" value="1"/>
</dbReference>
<dbReference type="InterPro" id="IPR034683">
    <property type="entry name" value="IspD/TarI"/>
</dbReference>
<proteinExistence type="inferred from homology"/>
<dbReference type="InterPro" id="IPR029044">
    <property type="entry name" value="Nucleotide-diphossugar_trans"/>
</dbReference>
<keyword evidence="3" id="KW-0414">Isoprene biosynthesis</keyword>
<dbReference type="EMBL" id="CP047224">
    <property type="protein sequence ID" value="QHD64978.1"/>
    <property type="molecule type" value="Genomic_DNA"/>
</dbReference>
<protein>
    <recommendedName>
        <fullName evidence="3">2-C-methyl-D-erythritol 4-phosphate cytidylyltransferase</fullName>
        <ecNumber evidence="3">2.7.7.60</ecNumber>
    </recommendedName>
    <alternativeName>
        <fullName evidence="3">4-diphosphocytidyl-2C-methyl-D-erythritol synthase</fullName>
    </alternativeName>
    <alternativeName>
        <fullName evidence="3">MEP cytidylyltransferase</fullName>
        <shortName evidence="3">MCT</shortName>
    </alternativeName>
</protein>
<dbReference type="UniPathway" id="UPA00056">
    <property type="reaction ID" value="UER00093"/>
</dbReference>
<dbReference type="GO" id="GO:0050518">
    <property type="term" value="F:2-C-methyl-D-erythritol 4-phosphate cytidylyltransferase activity"/>
    <property type="evidence" value="ECO:0007669"/>
    <property type="project" value="UniProtKB-UniRule"/>
</dbReference>
<comment type="catalytic activity">
    <reaction evidence="3">
        <text>2-C-methyl-D-erythritol 4-phosphate + CTP + H(+) = 4-CDP-2-C-methyl-D-erythritol + diphosphate</text>
        <dbReference type="Rhea" id="RHEA:13429"/>
        <dbReference type="ChEBI" id="CHEBI:15378"/>
        <dbReference type="ChEBI" id="CHEBI:33019"/>
        <dbReference type="ChEBI" id="CHEBI:37563"/>
        <dbReference type="ChEBI" id="CHEBI:57823"/>
        <dbReference type="ChEBI" id="CHEBI:58262"/>
        <dbReference type="EC" id="2.7.7.60"/>
    </reaction>
</comment>
<comment type="similarity">
    <text evidence="3">Belongs to the IspD/TarI cytidylyltransferase family. IspD subfamily.</text>
</comment>
<feature type="site" description="Positions MEP for the nucleophilic attack" evidence="3">
    <location>
        <position position="213"/>
    </location>
</feature>
<name>A0A6P1G9K2_9RICK</name>
<dbReference type="RefSeq" id="WP_160094938.1">
    <property type="nucleotide sequence ID" value="NZ_CP047224.1"/>
</dbReference>